<dbReference type="Proteomes" id="UP000662783">
    <property type="component" value="Chromosome"/>
</dbReference>
<dbReference type="InterPro" id="IPR011990">
    <property type="entry name" value="TPR-like_helical_dom_sf"/>
</dbReference>
<keyword evidence="3" id="KW-1185">Reference proteome</keyword>
<evidence type="ECO:0000256" key="1">
    <source>
        <dbReference type="SAM" id="SignalP"/>
    </source>
</evidence>
<dbReference type="RefSeq" id="WP_205723653.1">
    <property type="nucleotide sequence ID" value="NZ_CP070608.1"/>
</dbReference>
<feature type="chain" id="PRO_5036939889" description="Tail specific protease domain-containing protein" evidence="1">
    <location>
        <begin position="24"/>
        <end position="548"/>
    </location>
</feature>
<organism evidence="2 3">
    <name type="scientific">Fulvivirga lutea</name>
    <dbReference type="NCBI Taxonomy" id="2810512"/>
    <lineage>
        <taxon>Bacteria</taxon>
        <taxon>Pseudomonadati</taxon>
        <taxon>Bacteroidota</taxon>
        <taxon>Cytophagia</taxon>
        <taxon>Cytophagales</taxon>
        <taxon>Fulvivirgaceae</taxon>
        <taxon>Fulvivirga</taxon>
    </lineage>
</organism>
<proteinExistence type="predicted"/>
<feature type="signal peptide" evidence="1">
    <location>
        <begin position="1"/>
        <end position="23"/>
    </location>
</feature>
<dbReference type="AlphaFoldDB" id="A0A974WKZ7"/>
<dbReference type="SUPFAM" id="SSF52096">
    <property type="entry name" value="ClpP/crotonase"/>
    <property type="match status" value="1"/>
</dbReference>
<reference evidence="2" key="1">
    <citation type="submission" date="2021-02" db="EMBL/GenBank/DDBJ databases">
        <title>Fulvivirga sp. S481 isolated from sea water.</title>
        <authorList>
            <person name="Bae S.S."/>
            <person name="Baek K."/>
        </authorList>
    </citation>
    <scope>NUCLEOTIDE SEQUENCE</scope>
    <source>
        <strain evidence="2">S481</strain>
    </source>
</reference>
<dbReference type="EMBL" id="CP070608">
    <property type="protein sequence ID" value="QSE99142.1"/>
    <property type="molecule type" value="Genomic_DNA"/>
</dbReference>
<name>A0A974WKZ7_9BACT</name>
<dbReference type="SUPFAM" id="SSF48452">
    <property type="entry name" value="TPR-like"/>
    <property type="match status" value="1"/>
</dbReference>
<keyword evidence="1" id="KW-0732">Signal</keyword>
<gene>
    <name evidence="2" type="ORF">JR347_08655</name>
</gene>
<evidence type="ECO:0008006" key="4">
    <source>
        <dbReference type="Google" id="ProtNLM"/>
    </source>
</evidence>
<dbReference type="InterPro" id="IPR029045">
    <property type="entry name" value="ClpP/crotonase-like_dom_sf"/>
</dbReference>
<sequence>MKKNQIRYLFGLLCIVMITSSFSQNLATRESATNNYYNKSYDKAGQLFIALSEDNPYNSEYLIKGALSLRSTGDFLSSNNLLKEALKYGKWPDIYCYYLAANYMSLNKPDSAFYWLDRSVYDFKWPDYRRLKTSIFFEAINSDPRFKKYFGLYPEVSEKVDRRLADLNFMVEKLQSIHYNIYSKTSKEIWEARLNAVINNVQKYSDHEFILELIKLAALAGDGHTKLVYPEEGDYAFHQLPISLYQFKEGFFVNAATDEFSDLIGKKLVSIGGLSVHEIFGHSIVYAGHENLQHHKKITPRFMVLREVLEEVGAQILDNSVILNFESDSQSFHVPFYHIEKIESQIKYPYKYELPDSKIRLNNYEDFGYSALNDSIFYVNIKYILNNDKRTFKAFVNEALREFDSLKCSKLVIDLRHCGGGNSEYNKFLLHGLIKRSDQLSNENLIVLIGRNTYSAAINLVGDIEYHSNAIFVGEPTGCSPNFIGESNVLNLPYTNLYLVISNRYHQPGANNSLDKRPWIAPDIYLEPSAQDYFNGKDAVIDFILSEF</sequence>
<protein>
    <recommendedName>
        <fullName evidence="4">Tail specific protease domain-containing protein</fullName>
    </recommendedName>
</protein>
<evidence type="ECO:0000313" key="2">
    <source>
        <dbReference type="EMBL" id="QSE99142.1"/>
    </source>
</evidence>
<evidence type="ECO:0000313" key="3">
    <source>
        <dbReference type="Proteomes" id="UP000662783"/>
    </source>
</evidence>
<dbReference type="Gene3D" id="1.25.40.10">
    <property type="entry name" value="Tetratricopeptide repeat domain"/>
    <property type="match status" value="1"/>
</dbReference>
<dbReference type="KEGG" id="fuv:JR347_08655"/>
<accession>A0A974WKZ7</accession>
<dbReference type="Gene3D" id="3.90.226.10">
    <property type="entry name" value="2-enoyl-CoA Hydratase, Chain A, domain 1"/>
    <property type="match status" value="1"/>
</dbReference>